<evidence type="ECO:0000256" key="6">
    <source>
        <dbReference type="ARBA" id="ARBA00022692"/>
    </source>
</evidence>
<dbReference type="Proteomes" id="UP000304864">
    <property type="component" value="Chromosome"/>
</dbReference>
<sequence length="159" mass="18502">MISMRIKNLFTHASFTALLTLGAFSVTAQPVIASENSLSYSPKYKQFEEPETRVPQYFSMDKVVVNFQGEGQAKFLAVDFKFMSYIPQVVEVEMEHLRPILKNDIDRVLRQQRYSKLRKPDGPDQLRAEVLAEVKKVLEQHRIYPDLLEDVYLGRFVMQ</sequence>
<keyword evidence="12" id="KW-0969">Cilium</keyword>
<evidence type="ECO:0000256" key="11">
    <source>
        <dbReference type="SAM" id="SignalP"/>
    </source>
</evidence>
<dbReference type="RefSeq" id="WP_138564213.1">
    <property type="nucleotide sequence ID" value="NZ_CP040602.1"/>
</dbReference>
<dbReference type="PANTHER" id="PTHR35091:SF2">
    <property type="entry name" value="FLAGELLAR PROTEIN FLIL"/>
    <property type="match status" value="1"/>
</dbReference>
<dbReference type="EMBL" id="CP040602">
    <property type="protein sequence ID" value="QCU89647.1"/>
    <property type="molecule type" value="Genomic_DNA"/>
</dbReference>
<keyword evidence="13" id="KW-1185">Reference proteome</keyword>
<dbReference type="PANTHER" id="PTHR35091">
    <property type="entry name" value="FLAGELLAR PROTEIN FLIL"/>
    <property type="match status" value="1"/>
</dbReference>
<keyword evidence="7 10" id="KW-0283">Flagellar rotation</keyword>
<evidence type="ECO:0000256" key="5">
    <source>
        <dbReference type="ARBA" id="ARBA00022500"/>
    </source>
</evidence>
<gene>
    <name evidence="12" type="ORF">FE785_02840</name>
</gene>
<dbReference type="GO" id="GO:0009425">
    <property type="term" value="C:bacterial-type flagellum basal body"/>
    <property type="evidence" value="ECO:0007669"/>
    <property type="project" value="InterPro"/>
</dbReference>
<name>A0A4P9K5V8_9GAMM</name>
<evidence type="ECO:0000256" key="10">
    <source>
        <dbReference type="RuleBase" id="RU364125"/>
    </source>
</evidence>
<dbReference type="GO" id="GO:0005886">
    <property type="term" value="C:plasma membrane"/>
    <property type="evidence" value="ECO:0007669"/>
    <property type="project" value="UniProtKB-SubCell"/>
</dbReference>
<dbReference type="OrthoDB" id="5616092at2"/>
<protein>
    <recommendedName>
        <fullName evidence="10">Flagellar protein FliL</fullName>
    </recommendedName>
</protein>
<organism evidence="12 13">
    <name type="scientific">Thiomicrorhabdus sediminis</name>
    <dbReference type="NCBI Taxonomy" id="2580412"/>
    <lineage>
        <taxon>Bacteria</taxon>
        <taxon>Pseudomonadati</taxon>
        <taxon>Pseudomonadota</taxon>
        <taxon>Gammaproteobacteria</taxon>
        <taxon>Thiotrichales</taxon>
        <taxon>Piscirickettsiaceae</taxon>
        <taxon>Thiomicrorhabdus</taxon>
    </lineage>
</organism>
<comment type="subcellular location">
    <subcellularLocation>
        <location evidence="10">Cell inner membrane</location>
    </subcellularLocation>
    <subcellularLocation>
        <location evidence="2">Cell membrane</location>
        <topology evidence="2">Single-pass membrane protein</topology>
    </subcellularLocation>
</comment>
<evidence type="ECO:0000313" key="13">
    <source>
        <dbReference type="Proteomes" id="UP000304864"/>
    </source>
</evidence>
<evidence type="ECO:0000256" key="4">
    <source>
        <dbReference type="ARBA" id="ARBA00022475"/>
    </source>
</evidence>
<keyword evidence="10" id="KW-0997">Cell inner membrane</keyword>
<feature type="signal peptide" evidence="11">
    <location>
        <begin position="1"/>
        <end position="28"/>
    </location>
</feature>
<dbReference type="KEGG" id="thig:FE785_02840"/>
<keyword evidence="5 10" id="KW-0145">Chemotaxis</keyword>
<dbReference type="GO" id="GO:0006935">
    <property type="term" value="P:chemotaxis"/>
    <property type="evidence" value="ECO:0007669"/>
    <property type="project" value="UniProtKB-KW"/>
</dbReference>
<keyword evidence="9 10" id="KW-0472">Membrane</keyword>
<keyword evidence="12" id="KW-0966">Cell projection</keyword>
<accession>A0A4P9K5V8</accession>
<keyword evidence="11" id="KW-0732">Signal</keyword>
<reference evidence="12 13" key="1">
    <citation type="submission" date="2019-05" db="EMBL/GenBank/DDBJ databases">
        <title>Thiomicrorhabdus sediminis sp. nov, a novel sulfur-oxidizing bacterium isolated from coastal sediment.</title>
        <authorList>
            <person name="Liu X."/>
        </authorList>
    </citation>
    <scope>NUCLEOTIDE SEQUENCE [LARGE SCALE GENOMIC DNA]</scope>
    <source>
        <strain evidence="12 13">G1</strain>
    </source>
</reference>
<keyword evidence="12" id="KW-0282">Flagellum</keyword>
<comment type="similarity">
    <text evidence="3 10">Belongs to the FliL family.</text>
</comment>
<keyword evidence="6" id="KW-0812">Transmembrane</keyword>
<keyword evidence="4" id="KW-1003">Cell membrane</keyword>
<evidence type="ECO:0000256" key="7">
    <source>
        <dbReference type="ARBA" id="ARBA00022779"/>
    </source>
</evidence>
<keyword evidence="8" id="KW-1133">Transmembrane helix</keyword>
<dbReference type="AlphaFoldDB" id="A0A4P9K5V8"/>
<feature type="chain" id="PRO_5020960367" description="Flagellar protein FliL" evidence="11">
    <location>
        <begin position="29"/>
        <end position="159"/>
    </location>
</feature>
<evidence type="ECO:0000313" key="12">
    <source>
        <dbReference type="EMBL" id="QCU89647.1"/>
    </source>
</evidence>
<evidence type="ECO:0000256" key="9">
    <source>
        <dbReference type="ARBA" id="ARBA00023136"/>
    </source>
</evidence>
<evidence type="ECO:0000256" key="1">
    <source>
        <dbReference type="ARBA" id="ARBA00002254"/>
    </source>
</evidence>
<dbReference type="InterPro" id="IPR005503">
    <property type="entry name" value="FliL"/>
</dbReference>
<comment type="function">
    <text evidence="1 10">Controls the rotational direction of flagella during chemotaxis.</text>
</comment>
<evidence type="ECO:0000256" key="8">
    <source>
        <dbReference type="ARBA" id="ARBA00022989"/>
    </source>
</evidence>
<proteinExistence type="inferred from homology"/>
<dbReference type="GO" id="GO:0071978">
    <property type="term" value="P:bacterial-type flagellum-dependent swarming motility"/>
    <property type="evidence" value="ECO:0007669"/>
    <property type="project" value="TreeGrafter"/>
</dbReference>
<evidence type="ECO:0000256" key="2">
    <source>
        <dbReference type="ARBA" id="ARBA00004162"/>
    </source>
</evidence>
<dbReference type="Pfam" id="PF03748">
    <property type="entry name" value="FliL"/>
    <property type="match status" value="1"/>
</dbReference>
<evidence type="ECO:0000256" key="3">
    <source>
        <dbReference type="ARBA" id="ARBA00008281"/>
    </source>
</evidence>